<accession>A0AAW2YQL9</accession>
<evidence type="ECO:0008006" key="4">
    <source>
        <dbReference type="Google" id="ProtNLM"/>
    </source>
</evidence>
<feature type="region of interest" description="Disordered" evidence="1">
    <location>
        <begin position="389"/>
        <end position="408"/>
    </location>
</feature>
<evidence type="ECO:0000313" key="2">
    <source>
        <dbReference type="EMBL" id="KAL0479136.1"/>
    </source>
</evidence>
<dbReference type="AlphaFoldDB" id="A0AAW2YQL9"/>
<proteinExistence type="predicted"/>
<feature type="region of interest" description="Disordered" evidence="1">
    <location>
        <begin position="129"/>
        <end position="157"/>
    </location>
</feature>
<sequence length="408" mass="46261">MNDIDQLLVPALRLITAITCCLKNNKQVAEQVIGFVNKMKLEMIRILKDAQPFANQRSVMNERDDFENDDDDSDLKSKLEQARLVTSLFYLLSEHVDLMREKLRKCISNFESHMLQAMNYCCQDQESIMTNDQQGPSSSSNLSHGPSSSSSPSTFGQDLQDHKLHITRNVVGYCRNATNSLLLNQMVSPIILFQVTPLSGSSSSFHRVPSMDMLYSLIKYNLVVIQSNMEHRKATATKLLDVDRISPQAIQGILNRSSEFTSATNRGGNSAVLLQRLSSRLSELDRLISCRQTIIEGLLLVLWRHLNMYLQEGSLSDATADDDANFMLRNRELLTINERERLLVDSSPKLAQVLDMVSKMNKELIVPSEFLRYMVRELNEPLYKPQQQAKTSWNKSLPGDLQATRSAI</sequence>
<dbReference type="EMBL" id="JAOPGA020000506">
    <property type="protein sequence ID" value="KAL0479136.1"/>
    <property type="molecule type" value="Genomic_DNA"/>
</dbReference>
<comment type="caution">
    <text evidence="2">The sequence shown here is derived from an EMBL/GenBank/DDBJ whole genome shotgun (WGS) entry which is preliminary data.</text>
</comment>
<name>A0AAW2YQL9_9EUKA</name>
<evidence type="ECO:0000256" key="1">
    <source>
        <dbReference type="SAM" id="MobiDB-lite"/>
    </source>
</evidence>
<evidence type="ECO:0000313" key="3">
    <source>
        <dbReference type="Proteomes" id="UP001431209"/>
    </source>
</evidence>
<feature type="compositionally biased region" description="Low complexity" evidence="1">
    <location>
        <begin position="136"/>
        <end position="153"/>
    </location>
</feature>
<protein>
    <recommendedName>
        <fullName evidence="4">Exocyst complex component Sec8</fullName>
    </recommendedName>
</protein>
<keyword evidence="3" id="KW-1185">Reference proteome</keyword>
<reference evidence="2 3" key="1">
    <citation type="submission" date="2024-03" db="EMBL/GenBank/DDBJ databases">
        <title>The Acrasis kona genome and developmental transcriptomes reveal deep origins of eukaryotic multicellular pathways.</title>
        <authorList>
            <person name="Sheikh S."/>
            <person name="Fu C.-J."/>
            <person name="Brown M.W."/>
            <person name="Baldauf S.L."/>
        </authorList>
    </citation>
    <scope>NUCLEOTIDE SEQUENCE [LARGE SCALE GENOMIC DNA]</scope>
    <source>
        <strain evidence="2 3">ATCC MYA-3509</strain>
    </source>
</reference>
<organism evidence="2 3">
    <name type="scientific">Acrasis kona</name>
    <dbReference type="NCBI Taxonomy" id="1008807"/>
    <lineage>
        <taxon>Eukaryota</taxon>
        <taxon>Discoba</taxon>
        <taxon>Heterolobosea</taxon>
        <taxon>Tetramitia</taxon>
        <taxon>Eutetramitia</taxon>
        <taxon>Acrasidae</taxon>
        <taxon>Acrasis</taxon>
    </lineage>
</organism>
<gene>
    <name evidence="2" type="ORF">AKO1_008002</name>
</gene>
<dbReference type="Proteomes" id="UP001431209">
    <property type="component" value="Unassembled WGS sequence"/>
</dbReference>